<gene>
    <name evidence="2" type="ORF">K8W01_21410</name>
</gene>
<evidence type="ECO:0000313" key="2">
    <source>
        <dbReference type="EMBL" id="HJE26215.1"/>
    </source>
</evidence>
<feature type="region of interest" description="Disordered" evidence="1">
    <location>
        <begin position="1"/>
        <end position="26"/>
    </location>
</feature>
<reference evidence="2" key="2">
    <citation type="submission" date="2021-09" db="EMBL/GenBank/DDBJ databases">
        <authorList>
            <person name="Gilroy R."/>
        </authorList>
    </citation>
    <scope>NUCLEOTIDE SEQUENCE</scope>
    <source>
        <strain evidence="2">316</strain>
    </source>
</reference>
<comment type="caution">
    <text evidence="2">The sequence shown here is derived from an EMBL/GenBank/DDBJ whole genome shotgun (WGS) entry which is preliminary data.</text>
</comment>
<reference evidence="2" key="1">
    <citation type="journal article" date="2021" name="PeerJ">
        <title>Extensive microbial diversity within the chicken gut microbiome revealed by metagenomics and culture.</title>
        <authorList>
            <person name="Gilroy R."/>
            <person name="Ravi A."/>
            <person name="Getino M."/>
            <person name="Pursley I."/>
            <person name="Horton D.L."/>
            <person name="Alikhan N.F."/>
            <person name="Baker D."/>
            <person name="Gharbi K."/>
            <person name="Hall N."/>
            <person name="Watson M."/>
            <person name="Adriaenssens E.M."/>
            <person name="Foster-Nyarko E."/>
            <person name="Jarju S."/>
            <person name="Secka A."/>
            <person name="Antonio M."/>
            <person name="Oren A."/>
            <person name="Chaudhuri R.R."/>
            <person name="La Ragione R."/>
            <person name="Hildebrand F."/>
            <person name="Pallen M.J."/>
        </authorList>
    </citation>
    <scope>NUCLEOTIDE SEQUENCE</scope>
    <source>
        <strain evidence="2">316</strain>
    </source>
</reference>
<dbReference type="AlphaFoldDB" id="A0A921E675"/>
<protein>
    <submittedName>
        <fullName evidence="2">Uncharacterized protein</fullName>
    </submittedName>
</protein>
<dbReference type="Proteomes" id="UP000742631">
    <property type="component" value="Unassembled WGS sequence"/>
</dbReference>
<accession>A0A921E675</accession>
<dbReference type="EMBL" id="DYYG01000069">
    <property type="protein sequence ID" value="HJE26215.1"/>
    <property type="molecule type" value="Genomic_DNA"/>
</dbReference>
<evidence type="ECO:0000313" key="3">
    <source>
        <dbReference type="Proteomes" id="UP000742631"/>
    </source>
</evidence>
<proteinExistence type="predicted"/>
<evidence type="ECO:0000256" key="1">
    <source>
        <dbReference type="SAM" id="MobiDB-lite"/>
    </source>
</evidence>
<organism evidence="2 3">
    <name type="scientific">Methylorubrum populi</name>
    <dbReference type="NCBI Taxonomy" id="223967"/>
    <lineage>
        <taxon>Bacteria</taxon>
        <taxon>Pseudomonadati</taxon>
        <taxon>Pseudomonadota</taxon>
        <taxon>Alphaproteobacteria</taxon>
        <taxon>Hyphomicrobiales</taxon>
        <taxon>Methylobacteriaceae</taxon>
        <taxon>Methylorubrum</taxon>
    </lineage>
</organism>
<sequence>MSERDTESGTNSSGQTRKEPGAAKRTQIPTDRLELFVYDISVPTQVNNLRKRPTTIKSFPYVFSLTQAGQDSNVVSANQLIAQGTKMQTTWKFLLKFCLPALAQLMTCGTLDAAEAQSNKEFPCEFTDIEAKQVEINQAVSHVDSLLRCRGVPVQKTVSETNIGLGSPFTPHVWKSKNGIEIKASILNGEIMDFHIVNRAR</sequence>
<name>A0A921E675_9HYPH</name>